<dbReference type="AlphaFoldDB" id="A0AAU7KP16"/>
<feature type="compositionally biased region" description="Basic and acidic residues" evidence="1">
    <location>
        <begin position="268"/>
        <end position="280"/>
    </location>
</feature>
<feature type="region of interest" description="Disordered" evidence="1">
    <location>
        <begin position="255"/>
        <end position="280"/>
    </location>
</feature>
<dbReference type="RefSeq" id="WP_348828004.1">
    <property type="nucleotide sequence ID" value="NZ_CP098827.1"/>
</dbReference>
<reference evidence="2" key="1">
    <citation type="submission" date="2022-06" db="EMBL/GenBank/DDBJ databases">
        <title>A novel DMS-producing enzyme.</title>
        <authorList>
            <person name="Zhang Y."/>
        </authorList>
    </citation>
    <scope>NUCLEOTIDE SEQUENCE</scope>
    <source>
        <strain evidence="2">RT37</strain>
    </source>
</reference>
<proteinExistence type="predicted"/>
<organism evidence="2">
    <name type="scientific">Halomonas sp. RT37</name>
    <dbReference type="NCBI Taxonomy" id="2950872"/>
    <lineage>
        <taxon>Bacteria</taxon>
        <taxon>Pseudomonadati</taxon>
        <taxon>Pseudomonadota</taxon>
        <taxon>Gammaproteobacteria</taxon>
        <taxon>Oceanospirillales</taxon>
        <taxon>Halomonadaceae</taxon>
        <taxon>Halomonas</taxon>
    </lineage>
</organism>
<name>A0AAU7KP16_9GAMM</name>
<gene>
    <name evidence="2" type="ORF">NFG58_08900</name>
</gene>
<sequence length="294" mass="33278">MDRPGNASAPSRPAYQLLAELDAGFDRIIACAREVVDRWQASRLPAWSFDRETADADWLRQALLDLWYADGQDGRVTRSYIGLVAADPVTCEAALALNQAKAEFSERLSDIRQQSPQLIPEIKARLPIRHPELNDHLGGAGLARLHLKQTWRVLPIAEAPVERVRLAWYASGRSITRLSVAEVERKLMAFDTESPHIRIQLERLAGIPSSEPLAQVQRQAPLMRANLFYRDPLPDGRLRRAMNAALPLLVPQAQLPHHNLPPAQPPAERQRARRSDERLEDSPFLPSLRVFRYR</sequence>
<protein>
    <submittedName>
        <fullName evidence="2">DNA replication terminus site-binding protein</fullName>
    </submittedName>
</protein>
<accession>A0AAU7KP16</accession>
<evidence type="ECO:0000313" key="2">
    <source>
        <dbReference type="EMBL" id="XBO72798.1"/>
    </source>
</evidence>
<dbReference type="EMBL" id="CP098827">
    <property type="protein sequence ID" value="XBO72798.1"/>
    <property type="molecule type" value="Genomic_DNA"/>
</dbReference>
<evidence type="ECO:0000256" key="1">
    <source>
        <dbReference type="SAM" id="MobiDB-lite"/>
    </source>
</evidence>